<feature type="transmembrane region" description="Helical" evidence="6">
    <location>
        <begin position="12"/>
        <end position="28"/>
    </location>
</feature>
<gene>
    <name evidence="7" type="ORF">DPPLL_01310</name>
</gene>
<evidence type="ECO:0000256" key="5">
    <source>
        <dbReference type="ARBA" id="ARBA00023136"/>
    </source>
</evidence>
<keyword evidence="8" id="KW-1185">Reference proteome</keyword>
<sequence>MEEVLSLKKMLAMSWVYLGALVVGAWVLHSWSLAWAVLAGGVLSVVSFWVTYRDVAGFIEGLSGQVDGTTGKNSFTAKKKGLFFKFWLRIALIGVVLLLLIKMTEINIFGLILGLTTVVFTITVSGLGMVWRYYFSRR</sequence>
<evidence type="ECO:0000313" key="7">
    <source>
        <dbReference type="EMBL" id="BDD85766.1"/>
    </source>
</evidence>
<dbReference type="InterPro" id="IPR005598">
    <property type="entry name" value="ATP_synth_I"/>
</dbReference>
<dbReference type="EMBL" id="AP025516">
    <property type="protein sequence ID" value="BDD85766.1"/>
    <property type="molecule type" value="Genomic_DNA"/>
</dbReference>
<keyword evidence="5 6" id="KW-0472">Membrane</keyword>
<proteinExistence type="predicted"/>
<evidence type="ECO:0000256" key="4">
    <source>
        <dbReference type="ARBA" id="ARBA00022989"/>
    </source>
</evidence>
<protein>
    <recommendedName>
        <fullName evidence="9">ATP synthase subunit I</fullName>
    </recommendedName>
</protein>
<keyword evidence="4 6" id="KW-1133">Transmembrane helix</keyword>
<organism evidence="7 8">
    <name type="scientific">Desulfofustis limnaeus</name>
    <dbReference type="NCBI Taxonomy" id="2740163"/>
    <lineage>
        <taxon>Bacteria</taxon>
        <taxon>Pseudomonadati</taxon>
        <taxon>Thermodesulfobacteriota</taxon>
        <taxon>Desulfobulbia</taxon>
        <taxon>Desulfobulbales</taxon>
        <taxon>Desulfocapsaceae</taxon>
        <taxon>Desulfofustis</taxon>
    </lineage>
</organism>
<evidence type="ECO:0000256" key="2">
    <source>
        <dbReference type="ARBA" id="ARBA00022475"/>
    </source>
</evidence>
<comment type="subcellular location">
    <subcellularLocation>
        <location evidence="1">Cell membrane</location>
        <topology evidence="1">Multi-pass membrane protein</topology>
    </subcellularLocation>
</comment>
<evidence type="ECO:0000313" key="8">
    <source>
        <dbReference type="Proteomes" id="UP000830055"/>
    </source>
</evidence>
<name>A0ABM7W4H8_9BACT</name>
<evidence type="ECO:0000256" key="6">
    <source>
        <dbReference type="SAM" id="Phobius"/>
    </source>
</evidence>
<reference evidence="7 8" key="1">
    <citation type="submission" date="2022-01" db="EMBL/GenBank/DDBJ databases">
        <title>Desulfofustis limnae sp. nov., a novel mesophilic sulfate-reducing bacterium isolated from marsh soil.</title>
        <authorList>
            <person name="Watanabe M."/>
            <person name="Takahashi A."/>
            <person name="Kojima H."/>
            <person name="Fukui M."/>
        </authorList>
    </citation>
    <scope>NUCLEOTIDE SEQUENCE [LARGE SCALE GENOMIC DNA]</scope>
    <source>
        <strain evidence="7 8">PPLL</strain>
    </source>
</reference>
<evidence type="ECO:0000256" key="1">
    <source>
        <dbReference type="ARBA" id="ARBA00004651"/>
    </source>
</evidence>
<feature type="transmembrane region" description="Helical" evidence="6">
    <location>
        <begin position="82"/>
        <end position="101"/>
    </location>
</feature>
<accession>A0ABM7W4H8</accession>
<dbReference type="Pfam" id="PF03899">
    <property type="entry name" value="ATP-synt_I"/>
    <property type="match status" value="1"/>
</dbReference>
<dbReference type="Proteomes" id="UP000830055">
    <property type="component" value="Chromosome"/>
</dbReference>
<feature type="transmembrane region" description="Helical" evidence="6">
    <location>
        <begin position="34"/>
        <end position="52"/>
    </location>
</feature>
<keyword evidence="3 6" id="KW-0812">Transmembrane</keyword>
<evidence type="ECO:0000256" key="3">
    <source>
        <dbReference type="ARBA" id="ARBA00022692"/>
    </source>
</evidence>
<evidence type="ECO:0008006" key="9">
    <source>
        <dbReference type="Google" id="ProtNLM"/>
    </source>
</evidence>
<dbReference type="RefSeq" id="WP_284152900.1">
    <property type="nucleotide sequence ID" value="NZ_AP025516.1"/>
</dbReference>
<feature type="transmembrane region" description="Helical" evidence="6">
    <location>
        <begin position="107"/>
        <end position="131"/>
    </location>
</feature>
<keyword evidence="2" id="KW-1003">Cell membrane</keyword>